<dbReference type="STRING" id="50429.A0A2B4SGL4"/>
<organism evidence="6 7">
    <name type="scientific">Stylophora pistillata</name>
    <name type="common">Smooth cauliflower coral</name>
    <dbReference type="NCBI Taxonomy" id="50429"/>
    <lineage>
        <taxon>Eukaryota</taxon>
        <taxon>Metazoa</taxon>
        <taxon>Cnidaria</taxon>
        <taxon>Anthozoa</taxon>
        <taxon>Hexacorallia</taxon>
        <taxon>Scleractinia</taxon>
        <taxon>Astrocoeniina</taxon>
        <taxon>Pocilloporidae</taxon>
        <taxon>Stylophora</taxon>
    </lineage>
</organism>
<dbReference type="CDD" id="cd00433">
    <property type="entry name" value="Peptidase_M17"/>
    <property type="match status" value="1"/>
</dbReference>
<dbReference type="EMBL" id="LSMT01000092">
    <property type="protein sequence ID" value="PFX27970.1"/>
    <property type="molecule type" value="Genomic_DNA"/>
</dbReference>
<keyword evidence="7" id="KW-1185">Reference proteome</keyword>
<feature type="domain" description="Cytosol aminopeptidase" evidence="5">
    <location>
        <begin position="337"/>
        <end position="344"/>
    </location>
</feature>
<dbReference type="GO" id="GO:0005737">
    <property type="term" value="C:cytoplasm"/>
    <property type="evidence" value="ECO:0007669"/>
    <property type="project" value="InterPro"/>
</dbReference>
<dbReference type="PANTHER" id="PTHR11963">
    <property type="entry name" value="LEUCINE AMINOPEPTIDASE-RELATED"/>
    <property type="match status" value="1"/>
</dbReference>
<dbReference type="PANTHER" id="PTHR11963:SF4">
    <property type="entry name" value="AMINOPEPTIDASE NPEPL1-RELATED"/>
    <property type="match status" value="1"/>
</dbReference>
<dbReference type="AlphaFoldDB" id="A0A2B4SGL4"/>
<evidence type="ECO:0000256" key="3">
    <source>
        <dbReference type="ARBA" id="ARBA00022670"/>
    </source>
</evidence>
<comment type="caution">
    <text evidence="6">The sequence shown here is derived from an EMBL/GenBank/DDBJ whole genome shotgun (WGS) entry which is preliminary data.</text>
</comment>
<dbReference type="PROSITE" id="PS00631">
    <property type="entry name" value="CYTOSOL_AP"/>
    <property type="match status" value="1"/>
</dbReference>
<name>A0A2B4SGL4_STYPI</name>
<keyword evidence="4" id="KW-0378">Hydrolase</keyword>
<dbReference type="Pfam" id="PF00883">
    <property type="entry name" value="Peptidase_M17"/>
    <property type="match status" value="1"/>
</dbReference>
<protein>
    <submittedName>
        <fullName evidence="6">Putative aminopeptidase NPEPL1</fullName>
    </submittedName>
</protein>
<keyword evidence="3" id="KW-0645">Protease</keyword>
<dbReference type="Gene3D" id="3.40.630.10">
    <property type="entry name" value="Zn peptidases"/>
    <property type="match status" value="1"/>
</dbReference>
<dbReference type="PRINTS" id="PR00481">
    <property type="entry name" value="LAMNOPPTDASE"/>
</dbReference>
<dbReference type="InterPro" id="IPR011356">
    <property type="entry name" value="Leucine_aapep/pepB"/>
</dbReference>
<gene>
    <name evidence="6" type="primary">NPEPL1</name>
    <name evidence="6" type="ORF">AWC38_SpisGene7338</name>
</gene>
<evidence type="ECO:0000313" key="7">
    <source>
        <dbReference type="Proteomes" id="UP000225706"/>
    </source>
</evidence>
<proteinExistence type="inferred from homology"/>
<dbReference type="FunFam" id="3.40.630.10:FF:000035">
    <property type="entry name" value="Probable aminopeptidase NPEPL1"/>
    <property type="match status" value="1"/>
</dbReference>
<dbReference type="GO" id="GO:0070006">
    <property type="term" value="F:metalloaminopeptidase activity"/>
    <property type="evidence" value="ECO:0007669"/>
    <property type="project" value="InterPro"/>
</dbReference>
<evidence type="ECO:0000259" key="5">
    <source>
        <dbReference type="PROSITE" id="PS00631"/>
    </source>
</evidence>
<dbReference type="Gene3D" id="3.40.50.10590">
    <property type="entry name" value="Zn-dependent exopeptidases"/>
    <property type="match status" value="1"/>
</dbReference>
<dbReference type="InterPro" id="IPR000819">
    <property type="entry name" value="Peptidase_M17_C"/>
</dbReference>
<dbReference type="InterPro" id="IPR041417">
    <property type="entry name" value="NPEPL1_N"/>
</dbReference>
<evidence type="ECO:0000256" key="1">
    <source>
        <dbReference type="ARBA" id="ARBA00009528"/>
    </source>
</evidence>
<dbReference type="OrthoDB" id="412814at2759"/>
<accession>A0A2B4SGL4</accession>
<dbReference type="GO" id="GO:0006508">
    <property type="term" value="P:proteolysis"/>
    <property type="evidence" value="ECO:0007669"/>
    <property type="project" value="UniProtKB-KW"/>
</dbReference>
<keyword evidence="2 6" id="KW-0031">Aminopeptidase</keyword>
<reference evidence="7" key="1">
    <citation type="journal article" date="2017" name="bioRxiv">
        <title>Comparative analysis of the genomes of Stylophora pistillata and Acropora digitifera provides evidence for extensive differences between species of corals.</title>
        <authorList>
            <person name="Voolstra C.R."/>
            <person name="Li Y."/>
            <person name="Liew Y.J."/>
            <person name="Baumgarten S."/>
            <person name="Zoccola D."/>
            <person name="Flot J.-F."/>
            <person name="Tambutte S."/>
            <person name="Allemand D."/>
            <person name="Aranda M."/>
        </authorList>
    </citation>
    <scope>NUCLEOTIDE SEQUENCE [LARGE SCALE GENOMIC DNA]</scope>
</reference>
<evidence type="ECO:0000256" key="2">
    <source>
        <dbReference type="ARBA" id="ARBA00022438"/>
    </source>
</evidence>
<evidence type="ECO:0000313" key="6">
    <source>
        <dbReference type="EMBL" id="PFX27970.1"/>
    </source>
</evidence>
<dbReference type="Pfam" id="PF18295">
    <property type="entry name" value="Pdase_M17_N2"/>
    <property type="match status" value="1"/>
</dbReference>
<comment type="similarity">
    <text evidence="1">Belongs to the peptidase M17 family.</text>
</comment>
<evidence type="ECO:0000256" key="4">
    <source>
        <dbReference type="ARBA" id="ARBA00022801"/>
    </source>
</evidence>
<dbReference type="GO" id="GO:0030145">
    <property type="term" value="F:manganese ion binding"/>
    <property type="evidence" value="ECO:0007669"/>
    <property type="project" value="InterPro"/>
</dbReference>
<dbReference type="Proteomes" id="UP000225706">
    <property type="component" value="Unassembled WGS sequence"/>
</dbReference>
<sequence length="509" mass="53480">MAETTLTFSAAKTSSDPQARGCLIIGQPRNLQAVTFDHFAEKLSPRVDAATFNLVLHTMAGSDACPVWLNQMVIGALPNKSSRHNSPASPHFLNKLVCSHLPGGDACIVVVCERGDAFASACAISRAFPTYSRKSSKAVKLLSRTVTVEFILVGNNASPISSEDAACMNVVADSIRLSARLVDMPCGDMHTTAFVQEITKVGEELGIVPVIVKGEELDQKGFGGLYGVGKAAVNPPALVILSHTPMSATRTIAWCGKGIVYDTGGLCIKTKTSMPGMKRDCGGAAGILGAFRAAVKQGFTENLHAVFCMAENAVGPHATRPDDILTLYSGKTVEVNNTDAEGRLVLGDGVAYAKKDLHADVVLDMATLTGAQGIATGRYQASLLTNKEIWEPACAAAGRASGDLVFPVPYCPELHFSEFSSAIADMKNSVANRDNAQVSCAGLFIGSHLGFDFPGSWLHIDMAAPAHMGERATGYGVALLVTLFGKASSSKLLQSIAPDLPAKDSGFGF</sequence>
<dbReference type="SUPFAM" id="SSF53187">
    <property type="entry name" value="Zn-dependent exopeptidases"/>
    <property type="match status" value="1"/>
</dbReference>